<reference evidence="2" key="1">
    <citation type="journal article" date="2016" name="Nature">
        <title>Genome evolution in the allotetraploid frog Xenopus laevis.</title>
        <authorList>
            <person name="Session A.M."/>
            <person name="Uno Y."/>
            <person name="Kwon T."/>
            <person name="Chapman J.A."/>
            <person name="Toyoda A."/>
            <person name="Takahashi S."/>
            <person name="Fukui A."/>
            <person name="Hikosaka A."/>
            <person name="Suzuki A."/>
            <person name="Kondo M."/>
            <person name="van Heeringen S.J."/>
            <person name="Quigley I."/>
            <person name="Heinz S."/>
            <person name="Ogino H."/>
            <person name="Ochi H."/>
            <person name="Hellsten U."/>
            <person name="Lyons J.B."/>
            <person name="Simakov O."/>
            <person name="Putnam N."/>
            <person name="Stites J."/>
            <person name="Kuroki Y."/>
            <person name="Tanaka T."/>
            <person name="Michiue T."/>
            <person name="Watanabe M."/>
            <person name="Bogdanovic O."/>
            <person name="Lister R."/>
            <person name="Georgiou G."/>
            <person name="Paranjpe S.S."/>
            <person name="van Kruijsbergen I."/>
            <person name="Shu S."/>
            <person name="Carlson J."/>
            <person name="Kinoshita T."/>
            <person name="Ohta Y."/>
            <person name="Mawaribuchi S."/>
            <person name="Jenkins J."/>
            <person name="Grimwood J."/>
            <person name="Schmutz J."/>
            <person name="Mitros T."/>
            <person name="Mozaffari S.V."/>
            <person name="Suzuki Y."/>
            <person name="Haramoto Y."/>
            <person name="Yamamoto T.S."/>
            <person name="Takagi C."/>
            <person name="Heald R."/>
            <person name="Miller K."/>
            <person name="Haudenschild C."/>
            <person name="Kitzman J."/>
            <person name="Nakayama T."/>
            <person name="Izutsu Y."/>
            <person name="Robert J."/>
            <person name="Fortriede J."/>
            <person name="Burns K."/>
            <person name="Lotay V."/>
            <person name="Karimi K."/>
            <person name="Yasuoka Y."/>
            <person name="Dichmann D.S."/>
            <person name="Flajnik M.F."/>
            <person name="Houston D.W."/>
            <person name="Shendure J."/>
            <person name="DuPasquier L."/>
            <person name="Vize P.D."/>
            <person name="Zorn A.M."/>
            <person name="Ito M."/>
            <person name="Marcotte E.M."/>
            <person name="Wallingford J.B."/>
            <person name="Ito Y."/>
            <person name="Asashima M."/>
            <person name="Ueno N."/>
            <person name="Matsuda Y."/>
            <person name="Veenstra G.J."/>
            <person name="Fujiyama A."/>
            <person name="Harland R.M."/>
            <person name="Taira M."/>
            <person name="Rokhsar D.S."/>
        </authorList>
    </citation>
    <scope>NUCLEOTIDE SEQUENCE [LARGE SCALE GENOMIC DNA]</scope>
    <source>
        <strain evidence="2">J</strain>
    </source>
</reference>
<proteinExistence type="predicted"/>
<dbReference type="InterPro" id="IPR008979">
    <property type="entry name" value="Galactose-bd-like_sf"/>
</dbReference>
<dbReference type="PANTHER" id="PTHR45713:SF18">
    <property type="entry name" value="FUCOLECTIN-3-LIKE"/>
    <property type="match status" value="1"/>
</dbReference>
<dbReference type="Proteomes" id="UP000694892">
    <property type="component" value="Chromosome 6L"/>
</dbReference>
<dbReference type="EMBL" id="CM004476">
    <property type="protein sequence ID" value="OCT77280.1"/>
    <property type="molecule type" value="Genomic_DNA"/>
</dbReference>
<dbReference type="AlphaFoldDB" id="A0A974CRH0"/>
<protein>
    <submittedName>
        <fullName evidence="1">Uncharacterized protein</fullName>
    </submittedName>
</protein>
<dbReference type="PANTHER" id="PTHR45713">
    <property type="entry name" value="FTP DOMAIN-CONTAINING PROTEIN"/>
    <property type="match status" value="1"/>
</dbReference>
<sequence>MNCISSVSFQVINFFLPEFNVARNEGIEIPTLCFPLCCLFLIRMKCIVVLLVCISIGRAHFCKPKKGDKLSICYMMSLRCRTITDISQKTITLFCHGMVGQYVTVSIPDREETLQLCEVEVYGQVVRAVVPAH</sequence>
<accession>A0A974CRH0</accession>
<evidence type="ECO:0000313" key="1">
    <source>
        <dbReference type="EMBL" id="OCT77280.1"/>
    </source>
</evidence>
<evidence type="ECO:0000313" key="2">
    <source>
        <dbReference type="Proteomes" id="UP000694892"/>
    </source>
</evidence>
<name>A0A974CRH0_XENLA</name>
<dbReference type="SUPFAM" id="SSF49785">
    <property type="entry name" value="Galactose-binding domain-like"/>
    <property type="match status" value="1"/>
</dbReference>
<dbReference type="InterPro" id="IPR051941">
    <property type="entry name" value="BG_Antigen-Binding_Lectin"/>
</dbReference>
<gene>
    <name evidence="1" type="ORF">XELAEV_18032479mg</name>
</gene>
<dbReference type="Gene3D" id="2.60.120.260">
    <property type="entry name" value="Galactose-binding domain-like"/>
    <property type="match status" value="1"/>
</dbReference>
<organism evidence="1 2">
    <name type="scientific">Xenopus laevis</name>
    <name type="common">African clawed frog</name>
    <dbReference type="NCBI Taxonomy" id="8355"/>
    <lineage>
        <taxon>Eukaryota</taxon>
        <taxon>Metazoa</taxon>
        <taxon>Chordata</taxon>
        <taxon>Craniata</taxon>
        <taxon>Vertebrata</taxon>
        <taxon>Euteleostomi</taxon>
        <taxon>Amphibia</taxon>
        <taxon>Batrachia</taxon>
        <taxon>Anura</taxon>
        <taxon>Pipoidea</taxon>
        <taxon>Pipidae</taxon>
        <taxon>Xenopodinae</taxon>
        <taxon>Xenopus</taxon>
        <taxon>Xenopus</taxon>
    </lineage>
</organism>